<dbReference type="Pfam" id="PF02361">
    <property type="entry name" value="CbiQ"/>
    <property type="match status" value="1"/>
</dbReference>
<evidence type="ECO:0000256" key="4">
    <source>
        <dbReference type="ARBA" id="ARBA00023136"/>
    </source>
</evidence>
<keyword evidence="3 5" id="KW-1133">Transmembrane helix</keyword>
<dbReference type="EMBL" id="QWKU01000001">
    <property type="protein sequence ID" value="RID95026.1"/>
    <property type="molecule type" value="Genomic_DNA"/>
</dbReference>
<accession>A0ABX9MBN3</accession>
<evidence type="ECO:0000313" key="7">
    <source>
        <dbReference type="Proteomes" id="UP000266262"/>
    </source>
</evidence>
<comment type="subcellular location">
    <subcellularLocation>
        <location evidence="1">Membrane</location>
        <topology evidence="1">Multi-pass membrane protein</topology>
    </subcellularLocation>
</comment>
<dbReference type="InterPro" id="IPR003339">
    <property type="entry name" value="ABC/ECF_trnsptr_transmembrane"/>
</dbReference>
<feature type="transmembrane region" description="Helical" evidence="5">
    <location>
        <begin position="76"/>
        <end position="95"/>
    </location>
</feature>
<reference evidence="6 7" key="1">
    <citation type="submission" date="2018-08" db="EMBL/GenBank/DDBJ databases">
        <title>Draft genome sequence of Dialister pneumosintes KCOM 1685.</title>
        <authorList>
            <person name="Kook J.-K."/>
            <person name="Park S.-N."/>
            <person name="Lim Y.K."/>
        </authorList>
    </citation>
    <scope>NUCLEOTIDE SEQUENCE [LARGE SCALE GENOMIC DNA]</scope>
    <source>
        <strain evidence="6 7">KCOM 1685</strain>
    </source>
</reference>
<feature type="transmembrane region" description="Helical" evidence="5">
    <location>
        <begin position="52"/>
        <end position="70"/>
    </location>
</feature>
<comment type="caution">
    <text evidence="6">The sequence shown here is derived from an EMBL/GenBank/DDBJ whole genome shotgun (WGS) entry which is preliminary data.</text>
</comment>
<evidence type="ECO:0000256" key="2">
    <source>
        <dbReference type="ARBA" id="ARBA00022692"/>
    </source>
</evidence>
<keyword evidence="7" id="KW-1185">Reference proteome</keyword>
<dbReference type="PANTHER" id="PTHR33514:SF13">
    <property type="entry name" value="PROTEIN ABCI12, CHLOROPLASTIC"/>
    <property type="match status" value="1"/>
</dbReference>
<dbReference type="CDD" id="cd16914">
    <property type="entry name" value="EcfT"/>
    <property type="match status" value="1"/>
</dbReference>
<evidence type="ECO:0000256" key="1">
    <source>
        <dbReference type="ARBA" id="ARBA00004141"/>
    </source>
</evidence>
<proteinExistence type="predicted"/>
<keyword evidence="4 5" id="KW-0472">Membrane</keyword>
<dbReference type="PANTHER" id="PTHR33514">
    <property type="entry name" value="PROTEIN ABCI12, CHLOROPLASTIC"/>
    <property type="match status" value="1"/>
</dbReference>
<evidence type="ECO:0000256" key="5">
    <source>
        <dbReference type="SAM" id="Phobius"/>
    </source>
</evidence>
<evidence type="ECO:0000313" key="6">
    <source>
        <dbReference type="EMBL" id="RID95026.1"/>
    </source>
</evidence>
<keyword evidence="2 5" id="KW-0812">Transmembrane</keyword>
<name>A0ABX9MBN3_9FIRM</name>
<feature type="transmembrane region" description="Helical" evidence="5">
    <location>
        <begin position="205"/>
        <end position="225"/>
    </location>
</feature>
<evidence type="ECO:0000256" key="3">
    <source>
        <dbReference type="ARBA" id="ARBA00022989"/>
    </source>
</evidence>
<dbReference type="Proteomes" id="UP000266262">
    <property type="component" value="Unassembled WGS sequence"/>
</dbReference>
<dbReference type="RefSeq" id="WP_119056746.1">
    <property type="nucleotide sequence ID" value="NZ_QWKU01000001.1"/>
</dbReference>
<feature type="transmembrane region" description="Helical" evidence="5">
    <location>
        <begin position="16"/>
        <end position="40"/>
    </location>
</feature>
<gene>
    <name evidence="6" type="ORF">DX915_06085</name>
</gene>
<organism evidence="6 7">
    <name type="scientific">Dialister pneumosintes</name>
    <dbReference type="NCBI Taxonomy" id="39950"/>
    <lineage>
        <taxon>Bacteria</taxon>
        <taxon>Bacillati</taxon>
        <taxon>Bacillota</taxon>
        <taxon>Negativicutes</taxon>
        <taxon>Veillonellales</taxon>
        <taxon>Veillonellaceae</taxon>
        <taxon>Dialister</taxon>
    </lineage>
</organism>
<sequence>MRDLVPITKIMLTVSVAVWAITLHTPIALLILLLFDILILLISKEFFKNIKAIVLIFIFSILLGVVEYIGDGSLEAGYVSALRMVDMSTIFIYLLGTVRLQHLTAAMVEQLKIPYEYAFMFTAGLRFLPDFIEENRVISEAQACRGVEVKGSFIKKCKHYMAIVRPLMLRSLGRSEIMALSLELRGFGSKDRTFVDNVSPHGLDYIVMTFIVVATISIVYLRIYLGY</sequence>
<protein>
    <submittedName>
        <fullName evidence="6">Energy-coupling factor transporter transmembrane protein EcfT</fullName>
    </submittedName>
</protein>